<evidence type="ECO:0000256" key="1">
    <source>
        <dbReference type="SAM" id="MobiDB-lite"/>
    </source>
</evidence>
<feature type="compositionally biased region" description="Low complexity" evidence="1">
    <location>
        <begin position="21"/>
        <end position="31"/>
    </location>
</feature>
<evidence type="ECO:0000313" key="4">
    <source>
        <dbReference type="Proteomes" id="UP001215712"/>
    </source>
</evidence>
<evidence type="ECO:0000256" key="2">
    <source>
        <dbReference type="SAM" id="SignalP"/>
    </source>
</evidence>
<dbReference type="EMBL" id="JAQJAN010000019">
    <property type="protein sequence ID" value="KAJ5709188.1"/>
    <property type="molecule type" value="Genomic_DNA"/>
</dbReference>
<dbReference type="Proteomes" id="UP001215712">
    <property type="component" value="Unassembled WGS sequence"/>
</dbReference>
<gene>
    <name evidence="3" type="ORF">N7493_010522</name>
</gene>
<keyword evidence="2" id="KW-0732">Signal</keyword>
<name>A0AAD6HCY6_9EURO</name>
<evidence type="ECO:0000313" key="3">
    <source>
        <dbReference type="EMBL" id="KAJ5709188.1"/>
    </source>
</evidence>
<organism evidence="3 4">
    <name type="scientific">Penicillium malachiteum</name>
    <dbReference type="NCBI Taxonomy" id="1324776"/>
    <lineage>
        <taxon>Eukaryota</taxon>
        <taxon>Fungi</taxon>
        <taxon>Dikarya</taxon>
        <taxon>Ascomycota</taxon>
        <taxon>Pezizomycotina</taxon>
        <taxon>Eurotiomycetes</taxon>
        <taxon>Eurotiomycetidae</taxon>
        <taxon>Eurotiales</taxon>
        <taxon>Aspergillaceae</taxon>
        <taxon>Penicillium</taxon>
    </lineage>
</organism>
<feature type="signal peptide" evidence="2">
    <location>
        <begin position="1"/>
        <end position="17"/>
    </location>
</feature>
<keyword evidence="4" id="KW-1185">Reference proteome</keyword>
<comment type="caution">
    <text evidence="3">The sequence shown here is derived from an EMBL/GenBank/DDBJ whole genome shotgun (WGS) entry which is preliminary data.</text>
</comment>
<dbReference type="AlphaFoldDB" id="A0AAD6HCY6"/>
<sequence length="208" mass="20889">MQYTTLATLLFATAALAAPKPQDSDSYATSSDDYEGYDDGYDSVPTALESVLATAIPTTWLMEYETNDAFFTSVVDAMEKGDYPQWVDDLPSSAHAYVTSELQEQLSEYTSEMAAATGYDFTNTDSQATATATDSATVLTGTVASTGSTTDSTSTATGSSKSGTSGASSSGSSAAASSTSSAGAPAATGTIAMGLAGAAGILGIALAL</sequence>
<feature type="region of interest" description="Disordered" evidence="1">
    <location>
        <begin position="21"/>
        <end position="40"/>
    </location>
</feature>
<feature type="region of interest" description="Disordered" evidence="1">
    <location>
        <begin position="143"/>
        <end position="181"/>
    </location>
</feature>
<feature type="chain" id="PRO_5041900874" evidence="2">
    <location>
        <begin position="18"/>
        <end position="208"/>
    </location>
</feature>
<accession>A0AAD6HCY6</accession>
<protein>
    <submittedName>
        <fullName evidence="3">Uncharacterized protein</fullName>
    </submittedName>
</protein>
<proteinExistence type="predicted"/>
<reference evidence="3" key="2">
    <citation type="submission" date="2023-01" db="EMBL/GenBank/DDBJ databases">
        <authorList>
            <person name="Petersen C."/>
        </authorList>
    </citation>
    <scope>NUCLEOTIDE SEQUENCE</scope>
    <source>
        <strain evidence="3">IBT 17514</strain>
    </source>
</reference>
<reference evidence="3" key="1">
    <citation type="journal article" date="2023" name="IMA Fungus">
        <title>Comparative genomic study of the Penicillium genus elucidates a diverse pangenome and 15 lateral gene transfer events.</title>
        <authorList>
            <person name="Petersen C."/>
            <person name="Sorensen T."/>
            <person name="Nielsen M.R."/>
            <person name="Sondergaard T.E."/>
            <person name="Sorensen J.L."/>
            <person name="Fitzpatrick D.A."/>
            <person name="Frisvad J.C."/>
            <person name="Nielsen K.L."/>
        </authorList>
    </citation>
    <scope>NUCLEOTIDE SEQUENCE</scope>
    <source>
        <strain evidence="3">IBT 17514</strain>
    </source>
</reference>